<dbReference type="Gene3D" id="1.10.150.340">
    <property type="entry name" value="Pyrimidine 5'-nucleotidase (UMPH-1), N-terminal domain"/>
    <property type="match status" value="1"/>
</dbReference>
<feature type="non-terminal residue" evidence="9">
    <location>
        <position position="1"/>
    </location>
</feature>
<keyword evidence="6" id="KW-0378">Hydrolase</keyword>
<dbReference type="InterPro" id="IPR006434">
    <property type="entry name" value="Pyrimidine_nucleotidase_eu"/>
</dbReference>
<evidence type="ECO:0000256" key="2">
    <source>
        <dbReference type="ARBA" id="ARBA00008389"/>
    </source>
</evidence>
<evidence type="ECO:0000313" key="10">
    <source>
        <dbReference type="Proteomes" id="UP000669903"/>
    </source>
</evidence>
<evidence type="ECO:0000313" key="9">
    <source>
        <dbReference type="EMBL" id="KAG5341168.1"/>
    </source>
</evidence>
<reference evidence="9" key="1">
    <citation type="submission" date="2020-03" db="EMBL/GenBank/DDBJ databases">
        <title>Relaxed selection underlies rapid genomic changes in the transitions from sociality to social parasitism in ants.</title>
        <authorList>
            <person name="Bi X."/>
        </authorList>
    </citation>
    <scope>NUCLEOTIDE SEQUENCE</scope>
    <source>
        <strain evidence="9">BGI-DK2014a</strain>
        <tissue evidence="9">Whole body</tissue>
    </source>
</reference>
<dbReference type="Gene3D" id="3.40.50.1000">
    <property type="entry name" value="HAD superfamily/HAD-like"/>
    <property type="match status" value="1"/>
</dbReference>
<keyword evidence="7" id="KW-0460">Magnesium</keyword>
<evidence type="ECO:0000256" key="8">
    <source>
        <dbReference type="ARBA" id="ARBA00023080"/>
    </source>
</evidence>
<protein>
    <recommendedName>
        <fullName evidence="3">5'-nucleotidase</fullName>
        <ecNumber evidence="3">3.1.3.5</ecNumber>
    </recommendedName>
</protein>
<name>A0A836G477_9HYME</name>
<dbReference type="Pfam" id="PF05822">
    <property type="entry name" value="UMPH-1"/>
    <property type="match status" value="1"/>
</dbReference>
<dbReference type="GO" id="GO:0005737">
    <property type="term" value="C:cytoplasm"/>
    <property type="evidence" value="ECO:0007669"/>
    <property type="project" value="InterPro"/>
</dbReference>
<dbReference type="GO" id="GO:0008253">
    <property type="term" value="F:5'-nucleotidase activity"/>
    <property type="evidence" value="ECO:0007669"/>
    <property type="project" value="UniProtKB-EC"/>
</dbReference>
<sequence length="538" mass="62037">MDLKDVFPSMSELAAASVQQKNLDDSIDNAVSQIMLSFPDVSFPDIKTSNDAINSNSNENSKKNIEMNDRTIKQNIEDINIEDNYIKDNIKYYKNFAVIENEKSKDNSHKRKNVKDKVETTVKPFVLLYDENNKIKILTPFDEFYDQNLLNYIDDIWNLIKTNKSPDMIKHGLRQLLINSDDKTIVSYLIKHHMLQKIMEQVQNKPELMVLSNVQRTLAVGIWHGGVESVRLFLEFACDSTPPTTMNNELTIDKFPVLRSKHVYIKDKIAVLETINAIRQSGASNLQIVTDFDLTLTKQHIDGRHVLSSFGMFRHCKQLPQQYLDKAKDLYNKYRPIEIDPEMPVNKKADAMRDWMMAAQNLLKGIEFDPHELEEVAQAFDNILRDGTEEFFKKLYNVKVPIIIFSAGLGDIVEAVLRYHNALFDNVKIFSNFLKYNGSQLDGFKNDMPIHVYNKNECALEKNYLKIFQKRQNVLLMGDTIGDANMVEGIEDTKAVLKIGFLYEHVEASLNSFMENFDIVLVDDQTMQVPIEIIQNIL</sequence>
<evidence type="ECO:0000256" key="7">
    <source>
        <dbReference type="ARBA" id="ARBA00022842"/>
    </source>
</evidence>
<dbReference type="GO" id="GO:0000166">
    <property type="term" value="F:nucleotide binding"/>
    <property type="evidence" value="ECO:0007669"/>
    <property type="project" value="UniProtKB-KW"/>
</dbReference>
<dbReference type="SUPFAM" id="SSF56784">
    <property type="entry name" value="HAD-like"/>
    <property type="match status" value="1"/>
</dbReference>
<evidence type="ECO:0000256" key="3">
    <source>
        <dbReference type="ARBA" id="ARBA00012643"/>
    </source>
</evidence>
<keyword evidence="8" id="KW-0546">Nucleotide metabolism</keyword>
<dbReference type="EC" id="3.1.3.5" evidence="3"/>
<keyword evidence="4" id="KW-0479">Metal-binding</keyword>
<dbReference type="NCBIfam" id="TIGR01544">
    <property type="entry name" value="HAD-SF-IE"/>
    <property type="match status" value="1"/>
</dbReference>
<dbReference type="SFLD" id="SFLDS00003">
    <property type="entry name" value="Haloacid_Dehalogenase"/>
    <property type="match status" value="1"/>
</dbReference>
<evidence type="ECO:0000256" key="4">
    <source>
        <dbReference type="ARBA" id="ARBA00022723"/>
    </source>
</evidence>
<comment type="catalytic activity">
    <reaction evidence="1">
        <text>a ribonucleoside 5'-phosphate + H2O = a ribonucleoside + phosphate</text>
        <dbReference type="Rhea" id="RHEA:12484"/>
        <dbReference type="ChEBI" id="CHEBI:15377"/>
        <dbReference type="ChEBI" id="CHEBI:18254"/>
        <dbReference type="ChEBI" id="CHEBI:43474"/>
        <dbReference type="ChEBI" id="CHEBI:58043"/>
        <dbReference type="EC" id="3.1.3.5"/>
    </reaction>
</comment>
<dbReference type="PANTHER" id="PTHR13045">
    <property type="entry name" value="5'-NUCLEOTIDASE"/>
    <property type="match status" value="1"/>
</dbReference>
<evidence type="ECO:0000256" key="6">
    <source>
        <dbReference type="ARBA" id="ARBA00022801"/>
    </source>
</evidence>
<comment type="caution">
    <text evidence="9">The sequence shown here is derived from an EMBL/GenBank/DDBJ whole genome shotgun (WGS) entry which is preliminary data.</text>
</comment>
<comment type="similarity">
    <text evidence="2">Belongs to the pyrimidine 5'-nucleotidase family.</text>
</comment>
<dbReference type="GO" id="GO:0009117">
    <property type="term" value="P:nucleotide metabolic process"/>
    <property type="evidence" value="ECO:0007669"/>
    <property type="project" value="UniProtKB-KW"/>
</dbReference>
<dbReference type="SFLD" id="SFLDG01128">
    <property type="entry name" value="C1.4:_5'-Nucleotidase_Like"/>
    <property type="match status" value="1"/>
</dbReference>
<dbReference type="InterPro" id="IPR036412">
    <property type="entry name" value="HAD-like_sf"/>
</dbReference>
<organism evidence="9 10">
    <name type="scientific">Acromyrmex charruanus</name>
    <dbReference type="NCBI Taxonomy" id="2715315"/>
    <lineage>
        <taxon>Eukaryota</taxon>
        <taxon>Metazoa</taxon>
        <taxon>Ecdysozoa</taxon>
        <taxon>Arthropoda</taxon>
        <taxon>Hexapoda</taxon>
        <taxon>Insecta</taxon>
        <taxon>Pterygota</taxon>
        <taxon>Neoptera</taxon>
        <taxon>Endopterygota</taxon>
        <taxon>Hymenoptera</taxon>
        <taxon>Apocrita</taxon>
        <taxon>Aculeata</taxon>
        <taxon>Formicoidea</taxon>
        <taxon>Formicidae</taxon>
        <taxon>Myrmicinae</taxon>
        <taxon>Acromyrmex</taxon>
    </lineage>
</organism>
<dbReference type="Proteomes" id="UP000669903">
    <property type="component" value="Unassembled WGS sequence"/>
</dbReference>
<dbReference type="InterPro" id="IPR023214">
    <property type="entry name" value="HAD_sf"/>
</dbReference>
<dbReference type="GO" id="GO:0000287">
    <property type="term" value="F:magnesium ion binding"/>
    <property type="evidence" value="ECO:0007669"/>
    <property type="project" value="InterPro"/>
</dbReference>
<feature type="non-terminal residue" evidence="9">
    <location>
        <position position="538"/>
    </location>
</feature>
<dbReference type="EMBL" id="JAANIC010003323">
    <property type="protein sequence ID" value="KAG5341168.1"/>
    <property type="molecule type" value="Genomic_DNA"/>
</dbReference>
<proteinExistence type="inferred from homology"/>
<dbReference type="PANTHER" id="PTHR13045:SF0">
    <property type="entry name" value="7-METHYLGUANOSINE PHOSPHATE-SPECIFIC 5'-NUCLEOTIDASE"/>
    <property type="match status" value="1"/>
</dbReference>
<keyword evidence="5" id="KW-0547">Nucleotide-binding</keyword>
<evidence type="ECO:0000256" key="5">
    <source>
        <dbReference type="ARBA" id="ARBA00022741"/>
    </source>
</evidence>
<gene>
    <name evidence="9" type="primary">Cniiib</name>
    <name evidence="9" type="ORF">G6Z76_0006137</name>
</gene>
<keyword evidence="10" id="KW-1185">Reference proteome</keyword>
<dbReference type="AlphaFoldDB" id="A0A836G477"/>
<accession>A0A836G477</accession>
<evidence type="ECO:0000256" key="1">
    <source>
        <dbReference type="ARBA" id="ARBA00000815"/>
    </source>
</evidence>